<evidence type="ECO:0000313" key="1">
    <source>
        <dbReference type="EMBL" id="GAI75217.1"/>
    </source>
</evidence>
<name>X1R384_9ZZZZ</name>
<dbReference type="GO" id="GO:0047661">
    <property type="term" value="F:amino-acid racemase activity"/>
    <property type="evidence" value="ECO:0007669"/>
    <property type="project" value="InterPro"/>
</dbReference>
<dbReference type="Pfam" id="PF06675">
    <property type="entry name" value="DUF1177"/>
    <property type="match status" value="1"/>
</dbReference>
<feature type="non-terminal residue" evidence="1">
    <location>
        <position position="328"/>
    </location>
</feature>
<sequence length="328" mass="35179">LHQVLEVFELLDSKYINGQKIADFLKGKGLEKIEVQRIGENTGSTDFIKIIVPGTNGKQKGGEAPTLGIIGRLGGIGARPERIGIVSDADGAVAAISCALKLADMQKNGDILNGDVILSTQICPNAPTQPHKPVPFMGSPVDMGVMNKYEVDLNMDAILSIDATKGNRIINFRGFAITPTIKEGYILRISEDLLNIMEWTTVVPPLSNIFPFSKAFFTISSSISIISCADDPGVKELRKLLKIPVIGAGSSVAALSLSYGDKVGTFGITEQAPPIMREILGKHLVAETKPEGIKTTLDLMTNEGKRNAFKSIKYLKEKGAEVIALACT</sequence>
<comment type="caution">
    <text evidence="1">The sequence shown here is derived from an EMBL/GenBank/DDBJ whole genome shotgun (WGS) entry which is preliminary data.</text>
</comment>
<protein>
    <recommendedName>
        <fullName evidence="2">DUF1177 domain-containing protein</fullName>
    </recommendedName>
</protein>
<gene>
    <name evidence="1" type="ORF">S12H4_18306</name>
</gene>
<organism evidence="1">
    <name type="scientific">marine sediment metagenome</name>
    <dbReference type="NCBI Taxonomy" id="412755"/>
    <lineage>
        <taxon>unclassified sequences</taxon>
        <taxon>metagenomes</taxon>
        <taxon>ecological metagenomes</taxon>
    </lineage>
</organism>
<dbReference type="InterPro" id="IPR015942">
    <property type="entry name" value="Asp/Glu/hydantoin_racemase"/>
</dbReference>
<dbReference type="EMBL" id="BARW01009027">
    <property type="protein sequence ID" value="GAI75217.1"/>
    <property type="molecule type" value="Genomic_DNA"/>
</dbReference>
<proteinExistence type="predicted"/>
<dbReference type="Gene3D" id="3.40.50.1860">
    <property type="match status" value="1"/>
</dbReference>
<evidence type="ECO:0008006" key="2">
    <source>
        <dbReference type="Google" id="ProtNLM"/>
    </source>
</evidence>
<dbReference type="Pfam" id="PF01177">
    <property type="entry name" value="Asp_Glu_race"/>
    <property type="match status" value="1"/>
</dbReference>
<dbReference type="InterPro" id="IPR001920">
    <property type="entry name" value="Asp/Glu_race"/>
</dbReference>
<dbReference type="AlphaFoldDB" id="X1R384"/>
<dbReference type="InterPro" id="IPR009561">
    <property type="entry name" value="DUF1177"/>
</dbReference>
<reference evidence="1" key="1">
    <citation type="journal article" date="2014" name="Front. Microbiol.">
        <title>High frequency of phylogenetically diverse reductive dehalogenase-homologous genes in deep subseafloor sedimentary metagenomes.</title>
        <authorList>
            <person name="Kawai M."/>
            <person name="Futagami T."/>
            <person name="Toyoda A."/>
            <person name="Takaki Y."/>
            <person name="Nishi S."/>
            <person name="Hori S."/>
            <person name="Arai W."/>
            <person name="Tsubouchi T."/>
            <person name="Morono Y."/>
            <person name="Uchiyama I."/>
            <person name="Ito T."/>
            <person name="Fujiyama A."/>
            <person name="Inagaki F."/>
            <person name="Takami H."/>
        </authorList>
    </citation>
    <scope>NUCLEOTIDE SEQUENCE</scope>
    <source>
        <strain evidence="1">Expedition CK06-06</strain>
    </source>
</reference>
<accession>X1R384</accession>
<feature type="non-terminal residue" evidence="1">
    <location>
        <position position="1"/>
    </location>
</feature>